<dbReference type="EMBL" id="QNRX01000010">
    <property type="protein sequence ID" value="RBP63369.1"/>
    <property type="molecule type" value="Genomic_DNA"/>
</dbReference>
<proteinExistence type="predicted"/>
<dbReference type="Proteomes" id="UP000253490">
    <property type="component" value="Unassembled WGS sequence"/>
</dbReference>
<evidence type="ECO:0000313" key="1">
    <source>
        <dbReference type="EMBL" id="RBP63369.1"/>
    </source>
</evidence>
<comment type="caution">
    <text evidence="1">The sequence shown here is derived from an EMBL/GenBank/DDBJ whole genome shotgun (WGS) entry which is preliminary data.</text>
</comment>
<organism evidence="1 2">
    <name type="scientific">Alkalibaculum bacchi</name>
    <dbReference type="NCBI Taxonomy" id="645887"/>
    <lineage>
        <taxon>Bacteria</taxon>
        <taxon>Bacillati</taxon>
        <taxon>Bacillota</taxon>
        <taxon>Clostridia</taxon>
        <taxon>Eubacteriales</taxon>
        <taxon>Eubacteriaceae</taxon>
        <taxon>Alkalibaculum</taxon>
    </lineage>
</organism>
<gene>
    <name evidence="1" type="ORF">DES36_110113</name>
</gene>
<dbReference type="RefSeq" id="WP_170128251.1">
    <property type="nucleotide sequence ID" value="NZ_QNRX01000010.1"/>
</dbReference>
<dbReference type="AlphaFoldDB" id="A0A366I550"/>
<accession>A0A366I550</accession>
<keyword evidence="2" id="KW-1185">Reference proteome</keyword>
<name>A0A366I550_9FIRM</name>
<sequence length="48" mass="5878">MATWKDDNEKMNLTLRQVLKQIEHVYDPNFDLWNDYVLNDEFSTDNEE</sequence>
<evidence type="ECO:0000313" key="2">
    <source>
        <dbReference type="Proteomes" id="UP000253490"/>
    </source>
</evidence>
<reference evidence="1 2" key="1">
    <citation type="submission" date="2018-06" db="EMBL/GenBank/DDBJ databases">
        <title>Genomic Encyclopedia of Type Strains, Phase IV (KMG-IV): sequencing the most valuable type-strain genomes for metagenomic binning, comparative biology and taxonomic classification.</title>
        <authorList>
            <person name="Goeker M."/>
        </authorList>
    </citation>
    <scope>NUCLEOTIDE SEQUENCE [LARGE SCALE GENOMIC DNA]</scope>
    <source>
        <strain evidence="1 2">DSM 22112</strain>
    </source>
</reference>
<protein>
    <submittedName>
        <fullName evidence="1">Uncharacterized protein</fullName>
    </submittedName>
</protein>